<evidence type="ECO:0000256" key="9">
    <source>
        <dbReference type="SAM" id="MobiDB-lite"/>
    </source>
</evidence>
<feature type="compositionally biased region" description="Basic and acidic residues" evidence="9">
    <location>
        <begin position="553"/>
        <end position="566"/>
    </location>
</feature>
<feature type="region of interest" description="Disordered" evidence="9">
    <location>
        <begin position="429"/>
        <end position="543"/>
    </location>
</feature>
<feature type="region of interest" description="Disordered" evidence="9">
    <location>
        <begin position="1"/>
        <end position="80"/>
    </location>
</feature>
<dbReference type="AlphaFoldDB" id="A0A423W7Z9"/>
<dbReference type="SMART" id="SM00487">
    <property type="entry name" value="DEXDc"/>
    <property type="match status" value="1"/>
</dbReference>
<evidence type="ECO:0000256" key="3">
    <source>
        <dbReference type="ARBA" id="ARBA00022741"/>
    </source>
</evidence>
<dbReference type="InterPro" id="IPR038718">
    <property type="entry name" value="SNF2-like_sf"/>
</dbReference>
<evidence type="ECO:0000256" key="1">
    <source>
        <dbReference type="ARBA" id="ARBA00004123"/>
    </source>
</evidence>
<evidence type="ECO:0000256" key="6">
    <source>
        <dbReference type="ARBA" id="ARBA00022840"/>
    </source>
</evidence>
<feature type="domain" description="Helicase ATP-binding" evidence="10">
    <location>
        <begin position="150"/>
        <end position="324"/>
    </location>
</feature>
<evidence type="ECO:0000256" key="8">
    <source>
        <dbReference type="ARBA" id="ARBA00023242"/>
    </source>
</evidence>
<keyword evidence="3" id="KW-0547">Nucleotide-binding</keyword>
<dbReference type="GO" id="GO:0004386">
    <property type="term" value="F:helicase activity"/>
    <property type="evidence" value="ECO:0007669"/>
    <property type="project" value="UniProtKB-KW"/>
</dbReference>
<dbReference type="EMBL" id="LKEA01000023">
    <property type="protein sequence ID" value="ROV99480.1"/>
    <property type="molecule type" value="Genomic_DNA"/>
</dbReference>
<keyword evidence="13" id="KW-1185">Reference proteome</keyword>
<dbReference type="SMART" id="SM00490">
    <property type="entry name" value="HELICc"/>
    <property type="match status" value="1"/>
</dbReference>
<keyword evidence="7" id="KW-0175">Coiled coil</keyword>
<dbReference type="Gene3D" id="3.40.50.300">
    <property type="entry name" value="P-loop containing nucleotide triphosphate hydrolases"/>
    <property type="match status" value="1"/>
</dbReference>
<dbReference type="FunFam" id="3.40.50.10810:FF:000015">
    <property type="entry name" value="lymphoid-specific helicase isoform X1"/>
    <property type="match status" value="1"/>
</dbReference>
<protein>
    <submittedName>
        <fullName evidence="12">Uncharacterized protein</fullName>
    </submittedName>
</protein>
<dbReference type="InterPro" id="IPR014001">
    <property type="entry name" value="Helicase_ATP-bd"/>
</dbReference>
<proteinExistence type="inferred from homology"/>
<keyword evidence="6" id="KW-0067">ATP-binding</keyword>
<dbReference type="GO" id="GO:0005634">
    <property type="term" value="C:nucleus"/>
    <property type="evidence" value="ECO:0007669"/>
    <property type="project" value="UniProtKB-SubCell"/>
</dbReference>
<evidence type="ECO:0000256" key="4">
    <source>
        <dbReference type="ARBA" id="ARBA00022801"/>
    </source>
</evidence>
<evidence type="ECO:0000256" key="5">
    <source>
        <dbReference type="ARBA" id="ARBA00022806"/>
    </source>
</evidence>
<organism evidence="12 13">
    <name type="scientific">Cytospora schulzeri</name>
    <dbReference type="NCBI Taxonomy" id="448051"/>
    <lineage>
        <taxon>Eukaryota</taxon>
        <taxon>Fungi</taxon>
        <taxon>Dikarya</taxon>
        <taxon>Ascomycota</taxon>
        <taxon>Pezizomycotina</taxon>
        <taxon>Sordariomycetes</taxon>
        <taxon>Sordariomycetidae</taxon>
        <taxon>Diaporthales</taxon>
        <taxon>Cytosporaceae</taxon>
        <taxon>Cytospora</taxon>
    </lineage>
</organism>
<evidence type="ECO:0000256" key="2">
    <source>
        <dbReference type="ARBA" id="ARBA00007025"/>
    </source>
</evidence>
<dbReference type="Proteomes" id="UP000283895">
    <property type="component" value="Unassembled WGS sequence"/>
</dbReference>
<comment type="caution">
    <text evidence="12">The sequence shown here is derived from an EMBL/GenBank/DDBJ whole genome shotgun (WGS) entry which is preliminary data.</text>
</comment>
<dbReference type="PANTHER" id="PTHR10799">
    <property type="entry name" value="SNF2/RAD54 HELICASE FAMILY"/>
    <property type="match status" value="1"/>
</dbReference>
<name>A0A423W7Z9_9PEZI</name>
<feature type="compositionally biased region" description="Basic residues" evidence="9">
    <location>
        <begin position="61"/>
        <end position="73"/>
    </location>
</feature>
<sequence length="865" mass="97306">MTASSSSVVVDDASSAQRGDSSPPSSPPAEGSPKQPDEPGIEKRLETEEEKARERNLVAERKRKASLRRRKKAITPAEREKKARELDDLLKQSTAFAEILTKKTEVLGRVGVSLDGKALGEHDLQMAEQPKCLVGGTLRDYQLEGVTWMYEVCLQGMSGILADEMGLGKTIQMIGIIGLLREQENYLGPHIIIAPLSTLSNWVNEFRKWAPTIPVIMYHGKPNDRKVLRDTKLFPNLDRQGKPTAQFPVVCTSYEMVIQDSAHLSRINWEFIIIDEGHRLKNAESRLFQEICKFRSATRFLITGTPLQNNLKELWSLLHFLMPLIFTDWEAFETWFDFTDLEDEEGTAEFINDATKHDLVKKIHAVLQPLLLRRVKAEVAEYLPPKREYVLYAPMTKDQTDLYNTILDKNIDTRAYLEGKVVERLTSITNTPSSSVKPTPRSSRSASARVKAEQGLDGETVQKDALPANNAFSLLMRGRPTRKACMPNGQATKRKETPTSQASLAKTAKSSRDSTPSMSRRSHIRKGTRQSYKLDESDDDKLSDDEFEKKLAHKFAEENNKTRDADTADSTEEAEMAATLALAKKEISRKKLDNELMQLRLVCNSPHNFYNAFPKEEDIDESIVTASGKMLLLDRLLPALFERGHKVLIFSQFSTQLDILWDYCAELRGWKTCLISGSVSQKDREEQIEEFNTNSDCKLFLLTTRAGGQGINLATADTVILFDSDWNPQQDLQAQDRCHRIGQKRPVIIYRLATKGTVEEDLLMSADAKRRLEKLVIKKGSFRTMGQKKDLQEDIDKDTLRSLLLKDGEVFTFSGDRNILSNADLDTLCDRSEAAYARAAKGAGNADGYRVVETGANGLTGTTKN</sequence>
<dbReference type="Pfam" id="PF00176">
    <property type="entry name" value="SNF2-rel_dom"/>
    <property type="match status" value="1"/>
</dbReference>
<dbReference type="Pfam" id="PF00271">
    <property type="entry name" value="Helicase_C"/>
    <property type="match status" value="1"/>
</dbReference>
<dbReference type="InterPro" id="IPR001650">
    <property type="entry name" value="Helicase_C-like"/>
</dbReference>
<dbReference type="InterPro" id="IPR027417">
    <property type="entry name" value="P-loop_NTPase"/>
</dbReference>
<dbReference type="OrthoDB" id="5857104at2759"/>
<dbReference type="SUPFAM" id="SSF52540">
    <property type="entry name" value="P-loop containing nucleoside triphosphate hydrolases"/>
    <property type="match status" value="2"/>
</dbReference>
<feature type="compositionally biased region" description="Low complexity" evidence="9">
    <location>
        <begin position="1"/>
        <end position="16"/>
    </location>
</feature>
<evidence type="ECO:0000256" key="7">
    <source>
        <dbReference type="ARBA" id="ARBA00023054"/>
    </source>
</evidence>
<dbReference type="PROSITE" id="PS51192">
    <property type="entry name" value="HELICASE_ATP_BIND_1"/>
    <property type="match status" value="1"/>
</dbReference>
<dbReference type="PROSITE" id="PS51194">
    <property type="entry name" value="HELICASE_CTER"/>
    <property type="match status" value="1"/>
</dbReference>
<dbReference type="Gene3D" id="3.40.50.10810">
    <property type="entry name" value="Tandem AAA-ATPase domain"/>
    <property type="match status" value="1"/>
</dbReference>
<reference evidence="12 13" key="1">
    <citation type="submission" date="2015-09" db="EMBL/GenBank/DDBJ databases">
        <title>Host preference determinants of Valsa canker pathogens revealed by comparative genomics.</title>
        <authorList>
            <person name="Yin Z."/>
            <person name="Huang L."/>
        </authorList>
    </citation>
    <scope>NUCLEOTIDE SEQUENCE [LARGE SCALE GENOMIC DNA]</scope>
    <source>
        <strain evidence="12 13">03-1</strain>
    </source>
</reference>
<feature type="domain" description="Helicase C-terminal" evidence="11">
    <location>
        <begin position="632"/>
        <end position="792"/>
    </location>
</feature>
<evidence type="ECO:0000313" key="12">
    <source>
        <dbReference type="EMBL" id="ROV99480.1"/>
    </source>
</evidence>
<dbReference type="STRING" id="356882.A0A423W7Z9"/>
<evidence type="ECO:0000259" key="10">
    <source>
        <dbReference type="PROSITE" id="PS51192"/>
    </source>
</evidence>
<feature type="region of interest" description="Disordered" evidence="9">
    <location>
        <begin position="553"/>
        <end position="572"/>
    </location>
</feature>
<feature type="compositionally biased region" description="Basic and acidic residues" evidence="9">
    <location>
        <begin position="35"/>
        <end position="60"/>
    </location>
</feature>
<gene>
    <name evidence="12" type="ORF">VMCG_06415</name>
</gene>
<dbReference type="InterPro" id="IPR018247">
    <property type="entry name" value="EF_Hand_1_Ca_BS"/>
</dbReference>
<dbReference type="GO" id="GO:0005524">
    <property type="term" value="F:ATP binding"/>
    <property type="evidence" value="ECO:0007669"/>
    <property type="project" value="UniProtKB-KW"/>
</dbReference>
<accession>A0A423W7Z9</accession>
<keyword evidence="8" id="KW-0539">Nucleus</keyword>
<comment type="similarity">
    <text evidence="2">Belongs to the SNF2/RAD54 helicase family.</text>
</comment>
<dbReference type="InterPro" id="IPR000330">
    <property type="entry name" value="SNF2_N"/>
</dbReference>
<comment type="subcellular location">
    <subcellularLocation>
        <location evidence="1">Nucleus</location>
    </subcellularLocation>
</comment>
<dbReference type="InterPro" id="IPR049730">
    <property type="entry name" value="SNF2/RAD54-like_C"/>
</dbReference>
<evidence type="ECO:0000313" key="13">
    <source>
        <dbReference type="Proteomes" id="UP000283895"/>
    </source>
</evidence>
<evidence type="ECO:0000259" key="11">
    <source>
        <dbReference type="PROSITE" id="PS51194"/>
    </source>
</evidence>
<dbReference type="GO" id="GO:0016787">
    <property type="term" value="F:hydrolase activity"/>
    <property type="evidence" value="ECO:0007669"/>
    <property type="project" value="UniProtKB-KW"/>
</dbReference>
<dbReference type="PROSITE" id="PS00018">
    <property type="entry name" value="EF_HAND_1"/>
    <property type="match status" value="1"/>
</dbReference>
<keyword evidence="5" id="KW-0347">Helicase</keyword>
<keyword evidence="4" id="KW-0378">Hydrolase</keyword>
<dbReference type="CDD" id="cd18793">
    <property type="entry name" value="SF2_C_SNF"/>
    <property type="match status" value="1"/>
</dbReference>